<dbReference type="Proteomes" id="UP001281447">
    <property type="component" value="Unassembled WGS sequence"/>
</dbReference>
<evidence type="ECO:0000313" key="3">
    <source>
        <dbReference type="EMBL" id="MDY0394706.1"/>
    </source>
</evidence>
<evidence type="ECO:0000256" key="1">
    <source>
        <dbReference type="SAM" id="MobiDB-lite"/>
    </source>
</evidence>
<accession>A0ABU5C762</accession>
<feature type="region of interest" description="Disordered" evidence="1">
    <location>
        <begin position="24"/>
        <end position="43"/>
    </location>
</feature>
<dbReference type="InterPro" id="IPR024370">
    <property type="entry name" value="PBP_domain"/>
</dbReference>
<dbReference type="EMBL" id="JAWDIP010000003">
    <property type="protein sequence ID" value="MDY0394706.1"/>
    <property type="molecule type" value="Genomic_DNA"/>
</dbReference>
<name>A0ABU5C762_9BACI</name>
<keyword evidence="4" id="KW-1185">Reference proteome</keyword>
<evidence type="ECO:0000259" key="2">
    <source>
        <dbReference type="Pfam" id="PF12727"/>
    </source>
</evidence>
<gene>
    <name evidence="3" type="ORF">RWE15_09890</name>
</gene>
<comment type="caution">
    <text evidence="3">The sequence shown here is derived from an EMBL/GenBank/DDBJ whole genome shotgun (WGS) entry which is preliminary data.</text>
</comment>
<evidence type="ECO:0000313" key="4">
    <source>
        <dbReference type="Proteomes" id="UP001281447"/>
    </source>
</evidence>
<dbReference type="Gene3D" id="3.40.190.10">
    <property type="entry name" value="Periplasmic binding protein-like II"/>
    <property type="match status" value="1"/>
</dbReference>
<dbReference type="PANTHER" id="PTHR38431">
    <property type="entry name" value="BLL2305 PROTEIN"/>
    <property type="match status" value="1"/>
</dbReference>
<dbReference type="Pfam" id="PF12727">
    <property type="entry name" value="PBP_like"/>
    <property type="match status" value="1"/>
</dbReference>
<organism evidence="3 4">
    <name type="scientific">Tigheibacillus halophilus</name>
    <dbReference type="NCBI Taxonomy" id="361280"/>
    <lineage>
        <taxon>Bacteria</taxon>
        <taxon>Bacillati</taxon>
        <taxon>Bacillota</taxon>
        <taxon>Bacilli</taxon>
        <taxon>Bacillales</taxon>
        <taxon>Bacillaceae</taxon>
        <taxon>Tigheibacillus</taxon>
    </lineage>
</organism>
<protein>
    <submittedName>
        <fullName evidence="3">Substrate-binding domain-containing protein</fullName>
    </submittedName>
</protein>
<sequence length="275" mass="30984">MQAYRVGRQMRVDAGELEDYKVRSKETPQEIKTADGGQEDKNNTSQIVISGQDGSLDILARHLEKDTVYRPLRSYTGSLDSLIAMYKGETHIVSTHLFDGETLQYNIPYVRKLLVSKPFIVVRFLQREIGFYTAIGNPKNIQDWADLARKDVMLVNREPGAGARVLLDEKLRLAGINRRQVHGYDNEQMSHQDVAAAVAAGKSDVGIGIKQVATSANIQFVPLLTENYDLVMLADKFHLPLADKVLELLQQADFRERLASLGYQIKDIGKIIWQQ</sequence>
<dbReference type="PANTHER" id="PTHR38431:SF1">
    <property type="entry name" value="BLL2305 PROTEIN"/>
    <property type="match status" value="1"/>
</dbReference>
<feature type="compositionally biased region" description="Basic and acidic residues" evidence="1">
    <location>
        <begin position="24"/>
        <end position="42"/>
    </location>
</feature>
<feature type="domain" description="PBP" evidence="2">
    <location>
        <begin position="61"/>
        <end position="250"/>
    </location>
</feature>
<reference evidence="3 4" key="1">
    <citation type="submission" date="2023-10" db="EMBL/GenBank/DDBJ databases">
        <title>Virgibacillus halophilus 5B73C genome.</title>
        <authorList>
            <person name="Miliotis G."/>
            <person name="Sengupta P."/>
            <person name="Hameed A."/>
            <person name="Chuvochina M."/>
            <person name="Mcdonagh F."/>
            <person name="Simpson A.C."/>
            <person name="Singh N.K."/>
            <person name="Rekha P.D."/>
            <person name="Raman K."/>
            <person name="Hugenholtz P."/>
            <person name="Venkateswaran K."/>
        </authorList>
    </citation>
    <scope>NUCLEOTIDE SEQUENCE [LARGE SCALE GENOMIC DNA]</scope>
    <source>
        <strain evidence="3 4">5B73C</strain>
    </source>
</reference>
<proteinExistence type="predicted"/>
<dbReference type="SUPFAM" id="SSF53850">
    <property type="entry name" value="Periplasmic binding protein-like II"/>
    <property type="match status" value="1"/>
</dbReference>